<keyword evidence="3" id="KW-1185">Reference proteome</keyword>
<gene>
    <name evidence="2" type="ORF">ACFOX0_07465</name>
</gene>
<feature type="transmembrane region" description="Helical" evidence="1">
    <location>
        <begin position="21"/>
        <end position="42"/>
    </location>
</feature>
<protein>
    <recommendedName>
        <fullName evidence="4">ABC-2 family transporter protein</fullName>
    </recommendedName>
</protein>
<keyword evidence="1" id="KW-0812">Transmembrane</keyword>
<keyword evidence="1" id="KW-1133">Transmembrane helix</keyword>
<keyword evidence="1" id="KW-0472">Membrane</keyword>
<feature type="transmembrane region" description="Helical" evidence="1">
    <location>
        <begin position="117"/>
        <end position="143"/>
    </location>
</feature>
<feature type="transmembrane region" description="Helical" evidence="1">
    <location>
        <begin position="163"/>
        <end position="181"/>
    </location>
</feature>
<evidence type="ECO:0000256" key="1">
    <source>
        <dbReference type="SAM" id="Phobius"/>
    </source>
</evidence>
<evidence type="ECO:0000313" key="2">
    <source>
        <dbReference type="EMBL" id="MFC4105771.1"/>
    </source>
</evidence>
<dbReference type="RefSeq" id="WP_377542992.1">
    <property type="nucleotide sequence ID" value="NZ_JBHSBN010000003.1"/>
</dbReference>
<feature type="transmembrane region" description="Helical" evidence="1">
    <location>
        <begin position="188"/>
        <end position="212"/>
    </location>
</feature>
<name>A0ABV8KI89_9ACTN</name>
<feature type="transmembrane region" description="Helical" evidence="1">
    <location>
        <begin position="62"/>
        <end position="82"/>
    </location>
</feature>
<evidence type="ECO:0000313" key="3">
    <source>
        <dbReference type="Proteomes" id="UP001595868"/>
    </source>
</evidence>
<organism evidence="2 3">
    <name type="scientific">Micromonospora zhanjiangensis</name>
    <dbReference type="NCBI Taxonomy" id="1522057"/>
    <lineage>
        <taxon>Bacteria</taxon>
        <taxon>Bacillati</taxon>
        <taxon>Actinomycetota</taxon>
        <taxon>Actinomycetes</taxon>
        <taxon>Micromonosporales</taxon>
        <taxon>Micromonosporaceae</taxon>
        <taxon>Micromonospora</taxon>
    </lineage>
</organism>
<proteinExistence type="predicted"/>
<comment type="caution">
    <text evidence="2">The sequence shown here is derived from an EMBL/GenBank/DDBJ whole genome shotgun (WGS) entry which is preliminary data.</text>
</comment>
<reference evidence="3" key="1">
    <citation type="journal article" date="2019" name="Int. J. Syst. Evol. Microbiol.">
        <title>The Global Catalogue of Microorganisms (GCM) 10K type strain sequencing project: providing services to taxonomists for standard genome sequencing and annotation.</title>
        <authorList>
            <consortium name="The Broad Institute Genomics Platform"/>
            <consortium name="The Broad Institute Genome Sequencing Center for Infectious Disease"/>
            <person name="Wu L."/>
            <person name="Ma J."/>
        </authorList>
    </citation>
    <scope>NUCLEOTIDE SEQUENCE [LARGE SCALE GENOMIC DNA]</scope>
    <source>
        <strain evidence="3">2902at01</strain>
    </source>
</reference>
<sequence length="262" mass="26438">MSFHRLARAELRKAATLPATYAALAVAVAGSLAITLVNSISVRNALASGRADLVGYTSWVEAAFSALPLGTVGAVVLGVVAISSEYTSNSGDAGGGRQITSTLTACPRRLRLLLAKASVVVLLVVGSAVVSIPGSLVAAYAVVGTAGGPTAPPGQIAARAVGATVYWALTALIALAVTVLTRNGIAPLIVLIVDNSLVSFSLLLSYLTPLAHYLPDLAGIRLFGDNPVLADALAPLTGGLVMAAWTVGLLAVAAVVLHRRDA</sequence>
<feature type="transmembrane region" description="Helical" evidence="1">
    <location>
        <begin position="232"/>
        <end position="257"/>
    </location>
</feature>
<evidence type="ECO:0008006" key="4">
    <source>
        <dbReference type="Google" id="ProtNLM"/>
    </source>
</evidence>
<dbReference type="Proteomes" id="UP001595868">
    <property type="component" value="Unassembled WGS sequence"/>
</dbReference>
<accession>A0ABV8KI89</accession>
<dbReference type="EMBL" id="JBHSBN010000003">
    <property type="protein sequence ID" value="MFC4105771.1"/>
    <property type="molecule type" value="Genomic_DNA"/>
</dbReference>